<sequence length="108" mass="11508">MGPRAGRQSSLWGFEGGLSAADGSSERLGAQQPFRAPGEPLGLKEGEGIAGTWRDLLLGILAEGEGEQACKAEALQSGQSRLTFSDACFDEASHLLDRPMWQRTKCSL</sequence>
<keyword evidence="3" id="KW-1185">Reference proteome</keyword>
<dbReference type="EMBL" id="OX459949">
    <property type="protein sequence ID" value="CAI9156110.1"/>
    <property type="molecule type" value="Genomic_DNA"/>
</dbReference>
<organism evidence="2 3">
    <name type="scientific">Rangifer tarandus platyrhynchus</name>
    <name type="common">Svalbard reindeer</name>
    <dbReference type="NCBI Taxonomy" id="3082113"/>
    <lineage>
        <taxon>Eukaryota</taxon>
        <taxon>Metazoa</taxon>
        <taxon>Chordata</taxon>
        <taxon>Craniata</taxon>
        <taxon>Vertebrata</taxon>
        <taxon>Euteleostomi</taxon>
        <taxon>Mammalia</taxon>
        <taxon>Eutheria</taxon>
        <taxon>Laurasiatheria</taxon>
        <taxon>Artiodactyla</taxon>
        <taxon>Ruminantia</taxon>
        <taxon>Pecora</taxon>
        <taxon>Cervidae</taxon>
        <taxon>Odocoileinae</taxon>
        <taxon>Rangifer</taxon>
    </lineage>
</organism>
<evidence type="ECO:0000313" key="2">
    <source>
        <dbReference type="EMBL" id="CAI9156110.1"/>
    </source>
</evidence>
<name>A0ABN8Y563_RANTA</name>
<feature type="region of interest" description="Disordered" evidence="1">
    <location>
        <begin position="1"/>
        <end position="42"/>
    </location>
</feature>
<dbReference type="Proteomes" id="UP001176941">
    <property type="component" value="Chromosome 13"/>
</dbReference>
<proteinExistence type="predicted"/>
<protein>
    <submittedName>
        <fullName evidence="2">Uncharacterized protein</fullName>
    </submittedName>
</protein>
<gene>
    <name evidence="2" type="ORF">MRATA1EN1_LOCUS5072</name>
</gene>
<reference evidence="2" key="1">
    <citation type="submission" date="2023-04" db="EMBL/GenBank/DDBJ databases">
        <authorList>
            <consortium name="ELIXIR-Norway"/>
        </authorList>
    </citation>
    <scope>NUCLEOTIDE SEQUENCE [LARGE SCALE GENOMIC DNA]</scope>
</reference>
<accession>A0ABN8Y563</accession>
<evidence type="ECO:0000313" key="3">
    <source>
        <dbReference type="Proteomes" id="UP001176941"/>
    </source>
</evidence>
<evidence type="ECO:0000256" key="1">
    <source>
        <dbReference type="SAM" id="MobiDB-lite"/>
    </source>
</evidence>